<dbReference type="FunFam" id="3.30.980.10:FF:000005">
    <property type="entry name" value="Threonyl-tRNA synthetase, mitochondrial"/>
    <property type="match status" value="1"/>
</dbReference>
<protein>
    <recommendedName>
        <fullName evidence="2 13">Threonine--tRNA ligase</fullName>
        <ecNumber evidence="2 13">6.1.1.3</ecNumber>
    </recommendedName>
</protein>
<keyword evidence="4 15" id="KW-0436">Ligase</keyword>
<dbReference type="GO" id="GO:0005524">
    <property type="term" value="F:ATP binding"/>
    <property type="evidence" value="ECO:0007669"/>
    <property type="project" value="UniProtKB-KW"/>
</dbReference>
<comment type="caution">
    <text evidence="15">The sequence shown here is derived from an EMBL/GenBank/DDBJ whole genome shotgun (WGS) entry which is preliminary data.</text>
</comment>
<dbReference type="PROSITE" id="PS50862">
    <property type="entry name" value="AA_TRNA_LIGASE_II"/>
    <property type="match status" value="1"/>
</dbReference>
<dbReference type="Proteomes" id="UP000782843">
    <property type="component" value="Unassembled WGS sequence"/>
</dbReference>
<evidence type="ECO:0000256" key="3">
    <source>
        <dbReference type="ARBA" id="ARBA00022555"/>
    </source>
</evidence>
<dbReference type="SUPFAM" id="SSF55681">
    <property type="entry name" value="Class II aaRS and biotin synthetases"/>
    <property type="match status" value="1"/>
</dbReference>
<evidence type="ECO:0000259" key="14">
    <source>
        <dbReference type="PROSITE" id="PS50862"/>
    </source>
</evidence>
<dbReference type="AlphaFoldDB" id="A0A955L3N4"/>
<evidence type="ECO:0000256" key="10">
    <source>
        <dbReference type="ARBA" id="ARBA00022917"/>
    </source>
</evidence>
<dbReference type="GO" id="GO:0004829">
    <property type="term" value="F:threonine-tRNA ligase activity"/>
    <property type="evidence" value="ECO:0007669"/>
    <property type="project" value="UniProtKB-UniRule"/>
</dbReference>
<evidence type="ECO:0000256" key="12">
    <source>
        <dbReference type="ARBA" id="ARBA00049515"/>
    </source>
</evidence>
<dbReference type="InterPro" id="IPR045864">
    <property type="entry name" value="aa-tRNA-synth_II/BPL/LPL"/>
</dbReference>
<dbReference type="EC" id="6.1.1.3" evidence="2 13"/>
<dbReference type="GO" id="GO:0006435">
    <property type="term" value="P:threonyl-tRNA aminoacylation"/>
    <property type="evidence" value="ECO:0007669"/>
    <property type="project" value="UniProtKB-UniRule"/>
</dbReference>
<evidence type="ECO:0000256" key="7">
    <source>
        <dbReference type="ARBA" id="ARBA00022833"/>
    </source>
</evidence>
<keyword evidence="9" id="KW-0694">RNA-binding</keyword>
<dbReference type="InterPro" id="IPR006195">
    <property type="entry name" value="aa-tRNA-synth_II"/>
</dbReference>
<keyword evidence="6" id="KW-0547">Nucleotide-binding</keyword>
<dbReference type="Pfam" id="PF00587">
    <property type="entry name" value="tRNA-synt_2b"/>
    <property type="match status" value="1"/>
</dbReference>
<dbReference type="GO" id="GO:0005737">
    <property type="term" value="C:cytoplasm"/>
    <property type="evidence" value="ECO:0007669"/>
    <property type="project" value="UniProtKB-UniRule"/>
</dbReference>
<evidence type="ECO:0000256" key="6">
    <source>
        <dbReference type="ARBA" id="ARBA00022741"/>
    </source>
</evidence>
<sequence length="446" mass="52043">MENKNDEQLFKMRHSAEHILTQAMKELGYNFYMAIGPAIDDGFYFDFELLEGELTEAEFKKIENKINSIINQDLPITKQVVDEKKARELFKDNPYKQELIDELVENGDELSVYWTGEPNNEESFVDLCKGPHVESTKQVGVVKLLSIAGAYWRGDEKNKMLTRIYGTAFATKEEMKAYLEMLEEAEKRNHRKIGKELNLFVFSEIVGKGLPLWTERGSIIRRELEHFVVEEEIKRGYIHVYTPDIARVALYEKSGHYPYYKDSMYNPIEDEEEQFMLRPMTCPHHFELYLSKPRSYKELPMRIAELAKLYRYEKSGELTGLQRVRSFCLADAHIVCADKEQAKSEIEGALDLIEYAAGVFGLKQGDNYRYRLSLGDKSDSKKYYKDDKSWEDAENVLREVLKERNADYFEAEGEAAFYGPKIDFQMKNVYGKEDTAFTVQYDFVMP</sequence>
<organism evidence="15 16">
    <name type="scientific">Candidatus Dojkabacteria bacterium</name>
    <dbReference type="NCBI Taxonomy" id="2099670"/>
    <lineage>
        <taxon>Bacteria</taxon>
        <taxon>Candidatus Dojkabacteria</taxon>
    </lineage>
</organism>
<dbReference type="FunFam" id="3.30.930.10:FF:000002">
    <property type="entry name" value="Threonine--tRNA ligase"/>
    <property type="match status" value="1"/>
</dbReference>
<dbReference type="PANTHER" id="PTHR11451:SF56">
    <property type="entry name" value="THREONINE--TRNA LIGASE 1"/>
    <property type="match status" value="1"/>
</dbReference>
<reference evidence="15" key="1">
    <citation type="submission" date="2020-04" db="EMBL/GenBank/DDBJ databases">
        <authorList>
            <person name="Zhang T."/>
        </authorList>
    </citation>
    <scope>NUCLEOTIDE SEQUENCE</scope>
    <source>
        <strain evidence="15">HKST-UBA10</strain>
    </source>
</reference>
<dbReference type="GO" id="GO:0046872">
    <property type="term" value="F:metal ion binding"/>
    <property type="evidence" value="ECO:0007669"/>
    <property type="project" value="UniProtKB-KW"/>
</dbReference>
<keyword evidence="11" id="KW-0030">Aminoacyl-tRNA synthetase</keyword>
<evidence type="ECO:0000313" key="15">
    <source>
        <dbReference type="EMBL" id="MCA9382296.1"/>
    </source>
</evidence>
<dbReference type="Gene3D" id="3.30.980.10">
    <property type="entry name" value="Threonyl-trna Synthetase, Chain A, domain 2"/>
    <property type="match status" value="1"/>
</dbReference>
<dbReference type="GO" id="GO:0000049">
    <property type="term" value="F:tRNA binding"/>
    <property type="evidence" value="ECO:0007669"/>
    <property type="project" value="UniProtKB-KW"/>
</dbReference>
<comment type="similarity">
    <text evidence="1">Belongs to the class-II aminoacyl-tRNA synthetase family.</text>
</comment>
<gene>
    <name evidence="15" type="primary">thrS</name>
    <name evidence="15" type="ORF">KC660_02710</name>
</gene>
<dbReference type="Pfam" id="PF07973">
    <property type="entry name" value="tRNA_SAD"/>
    <property type="match status" value="1"/>
</dbReference>
<evidence type="ECO:0000256" key="9">
    <source>
        <dbReference type="ARBA" id="ARBA00022884"/>
    </source>
</evidence>
<dbReference type="SUPFAM" id="SSF55186">
    <property type="entry name" value="ThrRS/AlaRS common domain"/>
    <property type="match status" value="1"/>
</dbReference>
<keyword evidence="3" id="KW-0820">tRNA-binding</keyword>
<accession>A0A955L3N4</accession>
<dbReference type="SMART" id="SM00863">
    <property type="entry name" value="tRNA_SAD"/>
    <property type="match status" value="1"/>
</dbReference>
<reference evidence="15" key="2">
    <citation type="journal article" date="2021" name="Microbiome">
        <title>Successional dynamics and alternative stable states in a saline activated sludge microbial community over 9 years.</title>
        <authorList>
            <person name="Wang Y."/>
            <person name="Ye J."/>
            <person name="Ju F."/>
            <person name="Liu L."/>
            <person name="Boyd J.A."/>
            <person name="Deng Y."/>
            <person name="Parks D.H."/>
            <person name="Jiang X."/>
            <person name="Yin X."/>
            <person name="Woodcroft B.J."/>
            <person name="Tyson G.W."/>
            <person name="Hugenholtz P."/>
            <person name="Polz M.F."/>
            <person name="Zhang T."/>
        </authorList>
    </citation>
    <scope>NUCLEOTIDE SEQUENCE</scope>
    <source>
        <strain evidence="15">HKST-UBA10</strain>
    </source>
</reference>
<evidence type="ECO:0000256" key="11">
    <source>
        <dbReference type="ARBA" id="ARBA00023146"/>
    </source>
</evidence>
<proteinExistence type="inferred from homology"/>
<dbReference type="EMBL" id="JAGQLG010000101">
    <property type="protein sequence ID" value="MCA9382296.1"/>
    <property type="molecule type" value="Genomic_DNA"/>
</dbReference>
<feature type="non-terminal residue" evidence="15">
    <location>
        <position position="446"/>
    </location>
</feature>
<keyword evidence="5" id="KW-0479">Metal-binding</keyword>
<dbReference type="PRINTS" id="PR01047">
    <property type="entry name" value="TRNASYNTHTHR"/>
</dbReference>
<comment type="catalytic activity">
    <reaction evidence="12">
        <text>tRNA(Thr) + L-threonine + ATP = L-threonyl-tRNA(Thr) + AMP + diphosphate + H(+)</text>
        <dbReference type="Rhea" id="RHEA:24624"/>
        <dbReference type="Rhea" id="RHEA-COMP:9670"/>
        <dbReference type="Rhea" id="RHEA-COMP:9704"/>
        <dbReference type="ChEBI" id="CHEBI:15378"/>
        <dbReference type="ChEBI" id="CHEBI:30616"/>
        <dbReference type="ChEBI" id="CHEBI:33019"/>
        <dbReference type="ChEBI" id="CHEBI:57926"/>
        <dbReference type="ChEBI" id="CHEBI:78442"/>
        <dbReference type="ChEBI" id="CHEBI:78534"/>
        <dbReference type="ChEBI" id="CHEBI:456215"/>
        <dbReference type="EC" id="6.1.1.3"/>
    </reaction>
</comment>
<dbReference type="PANTHER" id="PTHR11451">
    <property type="entry name" value="THREONINE-TRNA LIGASE"/>
    <property type="match status" value="1"/>
</dbReference>
<dbReference type="NCBIfam" id="TIGR00418">
    <property type="entry name" value="thrS"/>
    <property type="match status" value="1"/>
</dbReference>
<dbReference type="Gene3D" id="3.30.54.20">
    <property type="match status" value="1"/>
</dbReference>
<dbReference type="InterPro" id="IPR018163">
    <property type="entry name" value="Thr/Ala-tRNA-synth_IIc_edit"/>
</dbReference>
<keyword evidence="8" id="KW-0067">ATP-binding</keyword>
<keyword evidence="10" id="KW-0648">Protein biosynthesis</keyword>
<evidence type="ECO:0000313" key="16">
    <source>
        <dbReference type="Proteomes" id="UP000782843"/>
    </source>
</evidence>
<evidence type="ECO:0000256" key="1">
    <source>
        <dbReference type="ARBA" id="ARBA00008226"/>
    </source>
</evidence>
<dbReference type="InterPro" id="IPR002314">
    <property type="entry name" value="aa-tRNA-synt_IIb"/>
</dbReference>
<dbReference type="InterPro" id="IPR012947">
    <property type="entry name" value="tRNA_SAD"/>
</dbReference>
<keyword evidence="7" id="KW-0862">Zinc</keyword>
<evidence type="ECO:0000256" key="8">
    <source>
        <dbReference type="ARBA" id="ARBA00022840"/>
    </source>
</evidence>
<dbReference type="InterPro" id="IPR002320">
    <property type="entry name" value="Thr-tRNA-ligase_IIa"/>
</dbReference>
<evidence type="ECO:0000256" key="5">
    <source>
        <dbReference type="ARBA" id="ARBA00022723"/>
    </source>
</evidence>
<evidence type="ECO:0000256" key="13">
    <source>
        <dbReference type="NCBIfam" id="TIGR00418"/>
    </source>
</evidence>
<feature type="domain" description="Aminoacyl-transfer RNA synthetases class-II family profile" evidence="14">
    <location>
        <begin position="220"/>
        <end position="432"/>
    </location>
</feature>
<evidence type="ECO:0000256" key="4">
    <source>
        <dbReference type="ARBA" id="ARBA00022598"/>
    </source>
</evidence>
<evidence type="ECO:0000256" key="2">
    <source>
        <dbReference type="ARBA" id="ARBA00013163"/>
    </source>
</evidence>
<name>A0A955L3N4_9BACT</name>
<dbReference type="Gene3D" id="3.30.930.10">
    <property type="entry name" value="Bira Bifunctional Protein, Domain 2"/>
    <property type="match status" value="1"/>
</dbReference>